<feature type="transmembrane region" description="Helical" evidence="16">
    <location>
        <begin position="679"/>
        <end position="704"/>
    </location>
</feature>
<keyword evidence="3" id="KW-0597">Phosphoprotein</keyword>
<dbReference type="InterPro" id="IPR051505">
    <property type="entry name" value="C-type_lectin_domain"/>
</dbReference>
<evidence type="ECO:0000256" key="5">
    <source>
        <dbReference type="ARBA" id="ARBA00022692"/>
    </source>
</evidence>
<dbReference type="SUPFAM" id="SSF56436">
    <property type="entry name" value="C-type lectin-like"/>
    <property type="match status" value="1"/>
</dbReference>
<evidence type="ECO:0000256" key="1">
    <source>
        <dbReference type="ARBA" id="ARBA00004479"/>
    </source>
</evidence>
<dbReference type="GO" id="GO:0050840">
    <property type="term" value="F:extracellular matrix binding"/>
    <property type="evidence" value="ECO:0007669"/>
    <property type="project" value="TreeGrafter"/>
</dbReference>
<dbReference type="Pfam" id="PF07645">
    <property type="entry name" value="EGF_CA"/>
    <property type="match status" value="2"/>
</dbReference>
<evidence type="ECO:0000256" key="6">
    <source>
        <dbReference type="ARBA" id="ARBA00022729"/>
    </source>
</evidence>
<name>A0A834L0U0_ORYME</name>
<dbReference type="PROSITE" id="PS00010">
    <property type="entry name" value="ASX_HYDROXYL"/>
    <property type="match status" value="3"/>
</dbReference>
<dbReference type="InterPro" id="IPR016186">
    <property type="entry name" value="C-type_lectin-like/link_sf"/>
</dbReference>
<feature type="domain" description="EGF-like" evidence="18">
    <location>
        <begin position="412"/>
        <end position="451"/>
    </location>
</feature>
<reference evidence="20" key="1">
    <citation type="journal article" name="BMC Genomics">
        <title>Long-read sequencing and de novo genome assembly of marine medaka (Oryzias melastigma).</title>
        <authorList>
            <person name="Liang P."/>
            <person name="Saqib H.S.A."/>
            <person name="Ni X."/>
            <person name="Shen Y."/>
        </authorList>
    </citation>
    <scope>NUCLEOTIDE SEQUENCE</scope>
    <source>
        <strain evidence="20">Bigg-433</strain>
    </source>
</reference>
<feature type="compositionally biased region" description="Low complexity" evidence="15">
    <location>
        <begin position="547"/>
        <end position="561"/>
    </location>
</feature>
<comment type="subcellular location">
    <subcellularLocation>
        <location evidence="1">Membrane</location>
        <topology evidence="1">Single-pass type I membrane protein</topology>
    </subcellularLocation>
</comment>
<comment type="caution">
    <text evidence="14">Lacks conserved residue(s) required for the propagation of feature annotation.</text>
</comment>
<evidence type="ECO:0000259" key="18">
    <source>
        <dbReference type="PROSITE" id="PS50026"/>
    </source>
</evidence>
<feature type="domain" description="C-type lectin" evidence="19">
    <location>
        <begin position="39"/>
        <end position="167"/>
    </location>
</feature>
<keyword evidence="4" id="KW-0254">Endocytosis</keyword>
<feature type="chain" id="PRO_5032681638" evidence="17">
    <location>
        <begin position="29"/>
        <end position="742"/>
    </location>
</feature>
<dbReference type="GO" id="GO:1990430">
    <property type="term" value="F:extracellular matrix protein binding"/>
    <property type="evidence" value="ECO:0007669"/>
    <property type="project" value="TreeGrafter"/>
</dbReference>
<dbReference type="GO" id="GO:0009897">
    <property type="term" value="C:external side of plasma membrane"/>
    <property type="evidence" value="ECO:0007669"/>
    <property type="project" value="TreeGrafter"/>
</dbReference>
<keyword evidence="12 20" id="KW-0675">Receptor</keyword>
<dbReference type="InterPro" id="IPR049883">
    <property type="entry name" value="NOTCH1_EGF-like"/>
</dbReference>
<feature type="region of interest" description="Disordered" evidence="15">
    <location>
        <begin position="591"/>
        <end position="613"/>
    </location>
</feature>
<evidence type="ECO:0000256" key="14">
    <source>
        <dbReference type="PROSITE-ProRule" id="PRU00076"/>
    </source>
</evidence>
<dbReference type="FunFam" id="2.10.25.10:FF:000009">
    <property type="entry name" value="Low-density lipoprotein receptor isoform 1"/>
    <property type="match status" value="1"/>
</dbReference>
<evidence type="ECO:0000256" key="2">
    <source>
        <dbReference type="ARBA" id="ARBA00022536"/>
    </source>
</evidence>
<evidence type="ECO:0000256" key="16">
    <source>
        <dbReference type="SAM" id="Phobius"/>
    </source>
</evidence>
<dbReference type="InterPro" id="IPR026823">
    <property type="entry name" value="cEGF"/>
</dbReference>
<accession>A0A834L0U0</accession>
<feature type="region of interest" description="Disordered" evidence="15">
    <location>
        <begin position="638"/>
        <end position="670"/>
    </location>
</feature>
<evidence type="ECO:0000259" key="19">
    <source>
        <dbReference type="PROSITE" id="PS50041"/>
    </source>
</evidence>
<evidence type="ECO:0000256" key="8">
    <source>
        <dbReference type="ARBA" id="ARBA00022737"/>
    </source>
</evidence>
<dbReference type="Pfam" id="PF14670">
    <property type="entry name" value="FXa_inhibition"/>
    <property type="match status" value="1"/>
</dbReference>
<dbReference type="InterPro" id="IPR000742">
    <property type="entry name" value="EGF"/>
</dbReference>
<keyword evidence="11 14" id="KW-1015">Disulfide bond</keyword>
<dbReference type="GO" id="GO:0006897">
    <property type="term" value="P:endocytosis"/>
    <property type="evidence" value="ECO:0007669"/>
    <property type="project" value="UniProtKB-KW"/>
</dbReference>
<evidence type="ECO:0000256" key="12">
    <source>
        <dbReference type="ARBA" id="ARBA00023170"/>
    </source>
</evidence>
<gene>
    <name evidence="20" type="ORF">FQA47_001361</name>
</gene>
<evidence type="ECO:0000313" key="20">
    <source>
        <dbReference type="EMBL" id="KAF6739012.1"/>
    </source>
</evidence>
<dbReference type="PROSITE" id="PS01186">
    <property type="entry name" value="EGF_2"/>
    <property type="match status" value="3"/>
</dbReference>
<dbReference type="GO" id="GO:0016477">
    <property type="term" value="P:cell migration"/>
    <property type="evidence" value="ECO:0007669"/>
    <property type="project" value="TreeGrafter"/>
</dbReference>
<dbReference type="GO" id="GO:0005509">
    <property type="term" value="F:calcium ion binding"/>
    <property type="evidence" value="ECO:0007669"/>
    <property type="project" value="InterPro"/>
</dbReference>
<dbReference type="GO" id="GO:0030246">
    <property type="term" value="F:carbohydrate binding"/>
    <property type="evidence" value="ECO:0007669"/>
    <property type="project" value="UniProtKB-KW"/>
</dbReference>
<evidence type="ECO:0000256" key="15">
    <source>
        <dbReference type="SAM" id="MobiDB-lite"/>
    </source>
</evidence>
<evidence type="ECO:0000256" key="7">
    <source>
        <dbReference type="ARBA" id="ARBA00022734"/>
    </source>
</evidence>
<feature type="domain" description="EGF-like" evidence="18">
    <location>
        <begin position="372"/>
        <end position="411"/>
    </location>
</feature>
<dbReference type="CDD" id="cd00054">
    <property type="entry name" value="EGF_CA"/>
    <property type="match status" value="2"/>
</dbReference>
<feature type="disulfide bond" evidence="14">
    <location>
        <begin position="416"/>
        <end position="426"/>
    </location>
</feature>
<dbReference type="InterPro" id="IPR001304">
    <property type="entry name" value="C-type_lectin-like"/>
</dbReference>
<evidence type="ECO:0000313" key="21">
    <source>
        <dbReference type="Proteomes" id="UP000646548"/>
    </source>
</evidence>
<dbReference type="Pfam" id="PF12662">
    <property type="entry name" value="cEGF"/>
    <property type="match status" value="1"/>
</dbReference>
<keyword evidence="7" id="KW-0430">Lectin</keyword>
<comment type="caution">
    <text evidence="20">The sequence shown here is derived from an EMBL/GenBank/DDBJ whole genome shotgun (WGS) entry which is preliminary data.</text>
</comment>
<dbReference type="SMART" id="SM00034">
    <property type="entry name" value="CLECT"/>
    <property type="match status" value="1"/>
</dbReference>
<dbReference type="PANTHER" id="PTHR14789">
    <property type="entry name" value="CHONDROLECTIN VARIANT CHODLFDELTAE"/>
    <property type="match status" value="1"/>
</dbReference>
<protein>
    <submittedName>
        <fullName evidence="20">Complement component C1q receptor</fullName>
    </submittedName>
</protein>
<feature type="domain" description="EGF-like" evidence="18">
    <location>
        <begin position="334"/>
        <end position="371"/>
    </location>
</feature>
<dbReference type="PROSITE" id="PS01187">
    <property type="entry name" value="EGF_CA"/>
    <property type="match status" value="1"/>
</dbReference>
<evidence type="ECO:0000256" key="13">
    <source>
        <dbReference type="ARBA" id="ARBA00023180"/>
    </source>
</evidence>
<evidence type="ECO:0000256" key="9">
    <source>
        <dbReference type="ARBA" id="ARBA00022989"/>
    </source>
</evidence>
<keyword evidence="9 16" id="KW-1133">Transmembrane helix</keyword>
<dbReference type="PROSITE" id="PS50026">
    <property type="entry name" value="EGF_3"/>
    <property type="match status" value="3"/>
</dbReference>
<dbReference type="SUPFAM" id="SSF57184">
    <property type="entry name" value="Growth factor receptor domain"/>
    <property type="match status" value="1"/>
</dbReference>
<dbReference type="InterPro" id="IPR000152">
    <property type="entry name" value="EGF-type_Asp/Asn_hydroxyl_site"/>
</dbReference>
<evidence type="ECO:0000256" key="11">
    <source>
        <dbReference type="ARBA" id="ARBA00023157"/>
    </source>
</evidence>
<evidence type="ECO:0000256" key="4">
    <source>
        <dbReference type="ARBA" id="ARBA00022583"/>
    </source>
</evidence>
<dbReference type="EMBL" id="WKFB01000015">
    <property type="protein sequence ID" value="KAF6739012.1"/>
    <property type="molecule type" value="Genomic_DNA"/>
</dbReference>
<dbReference type="SUPFAM" id="SSF57196">
    <property type="entry name" value="EGF/Laminin"/>
    <property type="match status" value="2"/>
</dbReference>
<keyword evidence="8" id="KW-0677">Repeat</keyword>
<evidence type="ECO:0000256" key="17">
    <source>
        <dbReference type="SAM" id="SignalP"/>
    </source>
</evidence>
<feature type="region of interest" description="Disordered" evidence="15">
    <location>
        <begin position="535"/>
        <end position="564"/>
    </location>
</feature>
<dbReference type="InterPro" id="IPR016187">
    <property type="entry name" value="CTDL_fold"/>
</dbReference>
<dbReference type="SMART" id="SM00179">
    <property type="entry name" value="EGF_CA"/>
    <property type="match status" value="5"/>
</dbReference>
<dbReference type="AlphaFoldDB" id="A0A834L0U0"/>
<dbReference type="FunFam" id="2.10.25.10:FF:000119">
    <property type="entry name" value="vitamin K-dependent protein S"/>
    <property type="match status" value="1"/>
</dbReference>
<proteinExistence type="predicted"/>
<dbReference type="Gene3D" id="2.10.25.10">
    <property type="entry name" value="Laminin"/>
    <property type="match status" value="5"/>
</dbReference>
<keyword evidence="10 16" id="KW-0472">Membrane</keyword>
<dbReference type="Gene3D" id="3.10.100.10">
    <property type="entry name" value="Mannose-Binding Protein A, subunit A"/>
    <property type="match status" value="1"/>
</dbReference>
<keyword evidence="5 16" id="KW-0812">Transmembrane</keyword>
<feature type="signal peptide" evidence="17">
    <location>
        <begin position="1"/>
        <end position="28"/>
    </location>
</feature>
<evidence type="ECO:0000256" key="3">
    <source>
        <dbReference type="ARBA" id="ARBA00022553"/>
    </source>
</evidence>
<keyword evidence="13" id="KW-0325">Glycoprotein</keyword>
<evidence type="ECO:0000256" key="10">
    <source>
        <dbReference type="ARBA" id="ARBA00023136"/>
    </source>
</evidence>
<dbReference type="InterPro" id="IPR018097">
    <property type="entry name" value="EGF_Ca-bd_CS"/>
</dbReference>
<dbReference type="InterPro" id="IPR009030">
    <property type="entry name" value="Growth_fac_rcpt_cys_sf"/>
</dbReference>
<dbReference type="SMART" id="SM00181">
    <property type="entry name" value="EGF"/>
    <property type="match status" value="5"/>
</dbReference>
<sequence length="742" mass="82215">MGFQVGSSAALLVLSLWTVFFDISSVLGQDLQERDAICTPAGCYVVHFQRKIFLDSWRTCKQMGGNLATIKRKEDAAAIASLFSTLDLRQSRSRVRVWIGLQRQPRQCTPARPLRGFSWTTGDQDTQYTNWQSDYNMASCMVPRCVVLRYGINEHADNFKWMDGSCSVPVDGFLCHYSYRGMCPALRNEGGGNPFYATPFNLMSTLLTHVPFGSVATVPCPPGTREGQPVLCTLREDGRVGWSRGPPFCSDLLPSSMCEINNGGCEQLCRSVNGHFFCECFQGYELRNDGLTCERVNICDVASCEYECLTLMDNYRCACPEGYMLKRDQHNCEDVNECLQSPCEQLCENTPGSFHCSCHKGFFQHYDGRCQDIDECLDDPCDQVCENTRGSFICHCSLGYENDPDDLTQCQDIDECQSPDACEHMCANSEGSYECYCKEGYELMADQSSCVHRGSGEHQSIVTTPYYWVTHQGEPAWDVLNYDRSTDPSHNDWPAEMDKEDLDWLTKPTSHYGSEVIYVTRTQWDELDSDFAQNSATQRGEVQEKGVVSTVQPSTSSSSTSDWYYDNVEEGTTTALPLHSTSTVVGGDANLWPKVFPSTQSPGDSSHRQETGELQAEMSDFPEDESKEQITCVGVARSHGPAAPSEFTSSPPLLGGDGGSGDSQDSVKEDQDLRQSGTWLLVGLLVPICIFIVVMAALGIVFCTRCTSQPKNKKSSDCYHWISGAHDKQGGADPSAGAKAQV</sequence>
<keyword evidence="6 17" id="KW-0732">Signal</keyword>
<dbReference type="Proteomes" id="UP000646548">
    <property type="component" value="Unassembled WGS sequence"/>
</dbReference>
<keyword evidence="2 14" id="KW-0245">EGF-like domain</keyword>
<dbReference type="GO" id="GO:0031012">
    <property type="term" value="C:extracellular matrix"/>
    <property type="evidence" value="ECO:0007669"/>
    <property type="project" value="TreeGrafter"/>
</dbReference>
<dbReference type="CDD" id="cd03600">
    <property type="entry name" value="CLECT_thrombomodulin_like"/>
    <property type="match status" value="1"/>
</dbReference>
<organism evidence="20 21">
    <name type="scientific">Oryzias melastigma</name>
    <name type="common">Marine medaka</name>
    <dbReference type="NCBI Taxonomy" id="30732"/>
    <lineage>
        <taxon>Eukaryota</taxon>
        <taxon>Metazoa</taxon>
        <taxon>Chordata</taxon>
        <taxon>Craniata</taxon>
        <taxon>Vertebrata</taxon>
        <taxon>Euteleostomi</taxon>
        <taxon>Actinopterygii</taxon>
        <taxon>Neopterygii</taxon>
        <taxon>Teleostei</taxon>
        <taxon>Neoteleostei</taxon>
        <taxon>Acanthomorphata</taxon>
        <taxon>Ovalentaria</taxon>
        <taxon>Atherinomorphae</taxon>
        <taxon>Beloniformes</taxon>
        <taxon>Adrianichthyidae</taxon>
        <taxon>Oryziinae</taxon>
        <taxon>Oryzias</taxon>
    </lineage>
</organism>
<dbReference type="PROSITE" id="PS50041">
    <property type="entry name" value="C_TYPE_LECTIN_2"/>
    <property type="match status" value="1"/>
</dbReference>
<dbReference type="PANTHER" id="PTHR14789:SF4">
    <property type="entry name" value="ENDOSIALIN"/>
    <property type="match status" value="1"/>
</dbReference>
<dbReference type="InterPro" id="IPR001881">
    <property type="entry name" value="EGF-like_Ca-bd_dom"/>
</dbReference>